<comment type="caution">
    <text evidence="2">The sequence shown here is derived from an EMBL/GenBank/DDBJ whole genome shotgun (WGS) entry which is preliminary data.</text>
</comment>
<feature type="region of interest" description="Disordered" evidence="1">
    <location>
        <begin position="1"/>
        <end position="55"/>
    </location>
</feature>
<evidence type="ECO:0000256" key="1">
    <source>
        <dbReference type="SAM" id="MobiDB-lite"/>
    </source>
</evidence>
<feature type="compositionally biased region" description="Polar residues" evidence="1">
    <location>
        <begin position="19"/>
        <end position="30"/>
    </location>
</feature>
<evidence type="ECO:0000313" key="2">
    <source>
        <dbReference type="EMBL" id="KAK9413560.1"/>
    </source>
</evidence>
<evidence type="ECO:0000313" key="3">
    <source>
        <dbReference type="Proteomes" id="UP001408356"/>
    </source>
</evidence>
<dbReference type="Proteomes" id="UP001408356">
    <property type="component" value="Unassembled WGS sequence"/>
</dbReference>
<gene>
    <name evidence="2" type="ORF">SUNI508_11882</name>
</gene>
<reference evidence="2 3" key="1">
    <citation type="journal article" date="2024" name="J. Plant Pathol.">
        <title>Sequence and assembly of the genome of Seiridium unicorne, isolate CBS 538.82, causal agent of cypress canker disease.</title>
        <authorList>
            <person name="Scali E."/>
            <person name="Rocca G.D."/>
            <person name="Danti R."/>
            <person name="Garbelotto M."/>
            <person name="Barberini S."/>
            <person name="Baroncelli R."/>
            <person name="Emiliani G."/>
        </authorList>
    </citation>
    <scope>NUCLEOTIDE SEQUENCE [LARGE SCALE GENOMIC DNA]</scope>
    <source>
        <strain evidence="2 3">BM-138-508</strain>
    </source>
</reference>
<name>A0ABR2UG24_9PEZI</name>
<keyword evidence="3" id="KW-1185">Reference proteome</keyword>
<accession>A0ABR2UG24</accession>
<sequence length="241" mass="26745">MTGPSATAKAAATRDTGGPETTATTKNTASEGPATNIPKPPKQNLTPAAKKGDVADPETRALLRSMAIGGKGGKWMVDKDTQDMFTKLIVHDNAHNNTHQLDLIRRAMHISNPKPALVRALHDYLRSRKESRGEAVSYMDNYLAKADDDCKDGELYDLVKRQSQMPRASSKRHLGIGKWLIRNNKQDIAVHYLEDALRHTVYWGEWLNRPRALDSSLMAPDEVGALMEVQILYEKIKASFG</sequence>
<organism evidence="2 3">
    <name type="scientific">Seiridium unicorne</name>
    <dbReference type="NCBI Taxonomy" id="138068"/>
    <lineage>
        <taxon>Eukaryota</taxon>
        <taxon>Fungi</taxon>
        <taxon>Dikarya</taxon>
        <taxon>Ascomycota</taxon>
        <taxon>Pezizomycotina</taxon>
        <taxon>Sordariomycetes</taxon>
        <taxon>Xylariomycetidae</taxon>
        <taxon>Amphisphaeriales</taxon>
        <taxon>Sporocadaceae</taxon>
        <taxon>Seiridium</taxon>
    </lineage>
</organism>
<protein>
    <submittedName>
        <fullName evidence="2">Uncharacterized protein</fullName>
    </submittedName>
</protein>
<proteinExistence type="predicted"/>
<dbReference type="EMBL" id="JARVKF010000438">
    <property type="protein sequence ID" value="KAK9413560.1"/>
    <property type="molecule type" value="Genomic_DNA"/>
</dbReference>